<gene>
    <name evidence="1" type="ORF">EZS28_021787</name>
</gene>
<dbReference type="EMBL" id="SNRW01006645">
    <property type="protein sequence ID" value="KAA6382685.1"/>
    <property type="molecule type" value="Genomic_DNA"/>
</dbReference>
<dbReference type="Proteomes" id="UP000324800">
    <property type="component" value="Unassembled WGS sequence"/>
</dbReference>
<sequence>MLDQESLLPLRGISKQISEEHAKWQKIMQLLNECENETQVEDQVQEIINNQVDDISDKVALQSKPKNPRILEKEKIIKKKEAFMIIENLSHTHIRTHLMICDNHQCRWRREKHAKDFDEKQEQNPVWLNSVLQPILMRCTLCGKSHCPDCSADHIEAHKNSIISLEYNSFTFALILPCDICRQEEALFMCGDCSYNKIIPIINRKDSNGQIIDTPVGIEPQDEFYSSINEQNALLTRNKFFRRIIHAYGAKSTQCIKPIEIPKLSPNAPIKQAQENSEAYISMKELEIPQSRPILLCVDCEKALHNQNDPHAIHLTELLPRVAVCST</sequence>
<comment type="caution">
    <text evidence="1">The sequence shown here is derived from an EMBL/GenBank/DDBJ whole genome shotgun (WGS) entry which is preliminary data.</text>
</comment>
<name>A0A5J4VJL3_9EUKA</name>
<dbReference type="AlphaFoldDB" id="A0A5J4VJL3"/>
<reference evidence="1 2" key="1">
    <citation type="submission" date="2019-03" db="EMBL/GenBank/DDBJ databases">
        <title>Single cell metagenomics reveals metabolic interactions within the superorganism composed of flagellate Streblomastix strix and complex community of Bacteroidetes bacteria on its surface.</title>
        <authorList>
            <person name="Treitli S.C."/>
            <person name="Kolisko M."/>
            <person name="Husnik F."/>
            <person name="Keeling P."/>
            <person name="Hampl V."/>
        </authorList>
    </citation>
    <scope>NUCLEOTIDE SEQUENCE [LARGE SCALE GENOMIC DNA]</scope>
    <source>
        <strain evidence="1">ST1C</strain>
    </source>
</reference>
<evidence type="ECO:0000313" key="2">
    <source>
        <dbReference type="Proteomes" id="UP000324800"/>
    </source>
</evidence>
<proteinExistence type="predicted"/>
<organism evidence="1 2">
    <name type="scientific">Streblomastix strix</name>
    <dbReference type="NCBI Taxonomy" id="222440"/>
    <lineage>
        <taxon>Eukaryota</taxon>
        <taxon>Metamonada</taxon>
        <taxon>Preaxostyla</taxon>
        <taxon>Oxymonadida</taxon>
        <taxon>Streblomastigidae</taxon>
        <taxon>Streblomastix</taxon>
    </lineage>
</organism>
<protein>
    <submittedName>
        <fullName evidence="1">Uncharacterized protein</fullName>
    </submittedName>
</protein>
<evidence type="ECO:0000313" key="1">
    <source>
        <dbReference type="EMBL" id="KAA6382685.1"/>
    </source>
</evidence>
<accession>A0A5J4VJL3</accession>